<proteinExistence type="predicted"/>
<keyword evidence="2" id="KW-0508">mRNA splicing</keyword>
<dbReference type="InterPro" id="IPR019147">
    <property type="entry name" value="SWAP_N_domain"/>
</dbReference>
<feature type="region of interest" description="Disordered" evidence="3">
    <location>
        <begin position="233"/>
        <end position="358"/>
    </location>
</feature>
<organism evidence="5 6">
    <name type="scientific">Rhizopus azygosporus</name>
    <name type="common">Rhizopus microsporus var. azygosporus</name>
    <dbReference type="NCBI Taxonomy" id="86630"/>
    <lineage>
        <taxon>Eukaryota</taxon>
        <taxon>Fungi</taxon>
        <taxon>Fungi incertae sedis</taxon>
        <taxon>Mucoromycota</taxon>
        <taxon>Mucoromycotina</taxon>
        <taxon>Mucoromycetes</taxon>
        <taxon>Mucorales</taxon>
        <taxon>Mucorineae</taxon>
        <taxon>Rhizopodaceae</taxon>
        <taxon>Rhizopus</taxon>
    </lineage>
</organism>
<protein>
    <recommendedName>
        <fullName evidence="4">Suppressor of white apricot N-terminal domain-containing protein</fullName>
    </recommendedName>
</protein>
<dbReference type="OrthoDB" id="10070965at2759"/>
<dbReference type="GO" id="GO:0006397">
    <property type="term" value="P:mRNA processing"/>
    <property type="evidence" value="ECO:0007669"/>
    <property type="project" value="UniProtKB-KW"/>
</dbReference>
<evidence type="ECO:0000313" key="5">
    <source>
        <dbReference type="EMBL" id="RCH99392.1"/>
    </source>
</evidence>
<sequence length="595" mass="70372">MWQEAKANDRRVKELMANHKRRAERRRAYHESRLGDPQQLLRVIGSSLKLYPDAEQFYYHENPENLMPWLGNPDIKIDRFDGRSLLDSVPEPVQGLKEDNEDTDELNFERYRDLIEAERLNINEADQLAQVEEEWTKLLDRHQAKLALIDKSSKESKTRSNAIGFDYGTTKVVEDDTKQQETLLIYEPDLLEHVDDLTEKDKEKLNAMSSKYGVKSYARLLRVAKKDRDAELKVLKKKQEERKPKDPSAKKGRRKRKRRRRRYEDDDDRDRYRRRYSPSYEPYGNDDEETSTSSGSMNSDEENTSSDASDFIIEFGSNAPEEKNESTLAEKPQESVQTTQRSEQEKKLTPMEKLKLKMKAGLEKQIILDERSKRQKEREKEIEQLQELAKSQKLPVNSYMRPEPPSRPLQDRKERYRSPSSSPEKPPTRYRSPSTESERGRSPVQKAKERHRSPSSSKERTSKQRYRSPSSSRERASKHRYRSPSSSKERTSKRRYRSPSSSRERASKRRYGSPSNPKEKSYSTRRRSPSSPRLASSSHHRYRSRSRSHSPTRYQKRDRSRDRHSKRYRSPPKRSSHNSRRSPSREASKYRYKRH</sequence>
<evidence type="ECO:0000256" key="3">
    <source>
        <dbReference type="SAM" id="MobiDB-lite"/>
    </source>
</evidence>
<evidence type="ECO:0000313" key="6">
    <source>
        <dbReference type="Proteomes" id="UP000252139"/>
    </source>
</evidence>
<feature type="compositionally biased region" description="Basic and acidic residues" evidence="3">
    <location>
        <begin position="370"/>
        <end position="383"/>
    </location>
</feature>
<evidence type="ECO:0000256" key="1">
    <source>
        <dbReference type="ARBA" id="ARBA00022664"/>
    </source>
</evidence>
<name>A0A367KAY9_RHIAZ</name>
<dbReference type="Proteomes" id="UP000252139">
    <property type="component" value="Unassembled WGS sequence"/>
</dbReference>
<keyword evidence="1" id="KW-0507">mRNA processing</keyword>
<reference evidence="5 6" key="1">
    <citation type="journal article" date="2018" name="G3 (Bethesda)">
        <title>Phylogenetic and Phylogenomic Definition of Rhizopus Species.</title>
        <authorList>
            <person name="Gryganskyi A.P."/>
            <person name="Golan J."/>
            <person name="Dolatabadi S."/>
            <person name="Mondo S."/>
            <person name="Robb S."/>
            <person name="Idnurm A."/>
            <person name="Muszewska A."/>
            <person name="Steczkiewicz K."/>
            <person name="Masonjones S."/>
            <person name="Liao H.L."/>
            <person name="Gajdeczka M.T."/>
            <person name="Anike F."/>
            <person name="Vuek A."/>
            <person name="Anishchenko I.M."/>
            <person name="Voigt K."/>
            <person name="de Hoog G.S."/>
            <person name="Smith M.E."/>
            <person name="Heitman J."/>
            <person name="Vilgalys R."/>
            <person name="Stajich J.E."/>
        </authorList>
    </citation>
    <scope>NUCLEOTIDE SEQUENCE [LARGE SCALE GENOMIC DNA]</scope>
    <source>
        <strain evidence="5 6">CBS 357.93</strain>
    </source>
</reference>
<comment type="caution">
    <text evidence="5">The sequence shown here is derived from an EMBL/GenBank/DDBJ whole genome shotgun (WGS) entry which is preliminary data.</text>
</comment>
<dbReference type="PANTHER" id="PTHR13161:SF4">
    <property type="entry name" value="CLK4-ASSOCIATING SERINE_ARGININE RICH PROTEIN"/>
    <property type="match status" value="1"/>
</dbReference>
<evidence type="ECO:0000259" key="4">
    <source>
        <dbReference type="SMART" id="SM01141"/>
    </source>
</evidence>
<dbReference type="GO" id="GO:0008380">
    <property type="term" value="P:RNA splicing"/>
    <property type="evidence" value="ECO:0007669"/>
    <property type="project" value="UniProtKB-KW"/>
</dbReference>
<feature type="compositionally biased region" description="Basic and acidic residues" evidence="3">
    <location>
        <begin position="342"/>
        <end position="358"/>
    </location>
</feature>
<dbReference type="STRING" id="86630.A0A367KAY9"/>
<feature type="compositionally biased region" description="Basic residues" evidence="3">
    <location>
        <begin position="562"/>
        <end position="582"/>
    </location>
</feature>
<dbReference type="EMBL" id="PJQL01000126">
    <property type="protein sequence ID" value="RCH99392.1"/>
    <property type="molecule type" value="Genomic_DNA"/>
</dbReference>
<dbReference type="SMART" id="SM01141">
    <property type="entry name" value="DRY_EERY"/>
    <property type="match status" value="1"/>
</dbReference>
<feature type="compositionally biased region" description="Basic residues" evidence="3">
    <location>
        <begin position="250"/>
        <end position="261"/>
    </location>
</feature>
<accession>A0A367KAY9</accession>
<dbReference type="AlphaFoldDB" id="A0A367KAY9"/>
<gene>
    <name evidence="5" type="ORF">CU097_013249</name>
</gene>
<keyword evidence="6" id="KW-1185">Reference proteome</keyword>
<dbReference type="Pfam" id="PF09750">
    <property type="entry name" value="DRY_EERY"/>
    <property type="match status" value="1"/>
</dbReference>
<dbReference type="PANTHER" id="PTHR13161">
    <property type="entry name" value="SPLICING FACTOR SUPPRESSOR OF WHITE APRICOT"/>
    <property type="match status" value="1"/>
</dbReference>
<feature type="compositionally biased region" description="Basic residues" evidence="3">
    <location>
        <begin position="538"/>
        <end position="554"/>
    </location>
</feature>
<evidence type="ECO:0000256" key="2">
    <source>
        <dbReference type="ARBA" id="ARBA00023187"/>
    </source>
</evidence>
<feature type="compositionally biased region" description="Basic and acidic residues" evidence="3">
    <location>
        <begin position="233"/>
        <end position="249"/>
    </location>
</feature>
<feature type="domain" description="Suppressor of white apricot N-terminal" evidence="4">
    <location>
        <begin position="39"/>
        <end position="171"/>
    </location>
</feature>
<dbReference type="InterPro" id="IPR040397">
    <property type="entry name" value="SWAP"/>
</dbReference>
<feature type="region of interest" description="Disordered" evidence="3">
    <location>
        <begin position="370"/>
        <end position="595"/>
    </location>
</feature>